<keyword evidence="1" id="KW-0732">Signal</keyword>
<evidence type="ECO:0000313" key="3">
    <source>
        <dbReference type="Proteomes" id="UP000250266"/>
    </source>
</evidence>
<proteinExistence type="predicted"/>
<evidence type="ECO:0000256" key="1">
    <source>
        <dbReference type="SAM" id="SignalP"/>
    </source>
</evidence>
<keyword evidence="3" id="KW-1185">Reference proteome</keyword>
<dbReference type="Proteomes" id="UP000250266">
    <property type="component" value="Unassembled WGS sequence"/>
</dbReference>
<evidence type="ECO:0000313" key="2">
    <source>
        <dbReference type="EMBL" id="OCK85706.1"/>
    </source>
</evidence>
<organism evidence="2 3">
    <name type="scientific">Lepidopterella palustris CBS 459.81</name>
    <dbReference type="NCBI Taxonomy" id="1314670"/>
    <lineage>
        <taxon>Eukaryota</taxon>
        <taxon>Fungi</taxon>
        <taxon>Dikarya</taxon>
        <taxon>Ascomycota</taxon>
        <taxon>Pezizomycotina</taxon>
        <taxon>Dothideomycetes</taxon>
        <taxon>Pleosporomycetidae</taxon>
        <taxon>Mytilinidiales</taxon>
        <taxon>Argynnaceae</taxon>
        <taxon>Lepidopterella</taxon>
    </lineage>
</organism>
<protein>
    <submittedName>
        <fullName evidence="2">Uncharacterized protein</fullName>
    </submittedName>
</protein>
<reference evidence="2 3" key="1">
    <citation type="journal article" date="2016" name="Nat. Commun.">
        <title>Ectomycorrhizal ecology is imprinted in the genome of the dominant symbiotic fungus Cenococcum geophilum.</title>
        <authorList>
            <consortium name="DOE Joint Genome Institute"/>
            <person name="Peter M."/>
            <person name="Kohler A."/>
            <person name="Ohm R.A."/>
            <person name="Kuo A."/>
            <person name="Krutzmann J."/>
            <person name="Morin E."/>
            <person name="Arend M."/>
            <person name="Barry K.W."/>
            <person name="Binder M."/>
            <person name="Choi C."/>
            <person name="Clum A."/>
            <person name="Copeland A."/>
            <person name="Grisel N."/>
            <person name="Haridas S."/>
            <person name="Kipfer T."/>
            <person name="LaButti K."/>
            <person name="Lindquist E."/>
            <person name="Lipzen A."/>
            <person name="Maire R."/>
            <person name="Meier B."/>
            <person name="Mihaltcheva S."/>
            <person name="Molinier V."/>
            <person name="Murat C."/>
            <person name="Poggeler S."/>
            <person name="Quandt C.A."/>
            <person name="Sperisen C."/>
            <person name="Tritt A."/>
            <person name="Tisserant E."/>
            <person name="Crous P.W."/>
            <person name="Henrissat B."/>
            <person name="Nehls U."/>
            <person name="Egli S."/>
            <person name="Spatafora J.W."/>
            <person name="Grigoriev I.V."/>
            <person name="Martin F.M."/>
        </authorList>
    </citation>
    <scope>NUCLEOTIDE SEQUENCE [LARGE SCALE GENOMIC DNA]</scope>
    <source>
        <strain evidence="2 3">CBS 459.81</strain>
    </source>
</reference>
<gene>
    <name evidence="2" type="ORF">K432DRAFT_2383</name>
</gene>
<dbReference type="AlphaFoldDB" id="A0A8E2EKX5"/>
<sequence>MMEKEHGSSLLLAVLFPIFHKSWAATNEFADLPSSFTVNQEATEIGRASFKLRSLPFSPHLFFSTSLSITNITSLSTSSYSLSLLPASNTYLHPTQFQ</sequence>
<feature type="chain" id="PRO_5034267616" evidence="1">
    <location>
        <begin position="25"/>
        <end position="98"/>
    </location>
</feature>
<accession>A0A8E2EKX5</accession>
<name>A0A8E2EKX5_9PEZI</name>
<dbReference type="EMBL" id="KV744814">
    <property type="protein sequence ID" value="OCK85706.1"/>
    <property type="molecule type" value="Genomic_DNA"/>
</dbReference>
<feature type="signal peptide" evidence="1">
    <location>
        <begin position="1"/>
        <end position="24"/>
    </location>
</feature>